<evidence type="ECO:0000313" key="5">
    <source>
        <dbReference type="Proteomes" id="UP000600865"/>
    </source>
</evidence>
<dbReference type="RefSeq" id="WP_189587010.1">
    <property type="nucleotide sequence ID" value="NZ_BMYV01000003.1"/>
</dbReference>
<name>A0A918NI66_9PROT</name>
<keyword evidence="5" id="KW-1185">Reference proteome</keyword>
<sequence length="281" mass="31417">MTTSPQKIFNPTALEKARQRSLRRQARKGVSFLYLRAAEDAASRLEDINRRFSRVVLIGNLDGRDLVKAALREDRQPEKFEYVADVSQLSGDYDLILSLLDLQSDDAIPDTLTHARQHLRADGMMLFAFLGGETLTELRQSLYATDQQILGGATARVFPMVDYSQAAMLLGRTGLALPVVDTDRINVGYSHLSNLIEDLRDLGLTNVLTARDTRPLNRTWLAALHANYAQHFGREDGKVKATLEIIWMTGWAPHESQQKPLKPGSAKMRLSDALGSKETKL</sequence>
<dbReference type="PANTHER" id="PTHR13090:SF1">
    <property type="entry name" value="ARGININE-HYDROXYLASE NDUFAF5, MITOCHONDRIAL"/>
    <property type="match status" value="1"/>
</dbReference>
<dbReference type="GO" id="GO:0008168">
    <property type="term" value="F:methyltransferase activity"/>
    <property type="evidence" value="ECO:0007669"/>
    <property type="project" value="UniProtKB-KW"/>
</dbReference>
<organism evidence="4 5">
    <name type="scientific">Litorimonas cladophorae</name>
    <dbReference type="NCBI Taxonomy" id="1220491"/>
    <lineage>
        <taxon>Bacteria</taxon>
        <taxon>Pseudomonadati</taxon>
        <taxon>Pseudomonadota</taxon>
        <taxon>Alphaproteobacteria</taxon>
        <taxon>Maricaulales</taxon>
        <taxon>Robiginitomaculaceae</taxon>
    </lineage>
</organism>
<evidence type="ECO:0000313" key="4">
    <source>
        <dbReference type="EMBL" id="GGX74947.1"/>
    </source>
</evidence>
<keyword evidence="1 4" id="KW-0489">Methyltransferase</keyword>
<evidence type="ECO:0000256" key="1">
    <source>
        <dbReference type="ARBA" id="ARBA00022603"/>
    </source>
</evidence>
<dbReference type="SUPFAM" id="SSF53335">
    <property type="entry name" value="S-adenosyl-L-methionine-dependent methyltransferases"/>
    <property type="match status" value="1"/>
</dbReference>
<gene>
    <name evidence="4" type="primary">bioC</name>
    <name evidence="4" type="ORF">GCM10011309_26420</name>
</gene>
<accession>A0A918NI66</accession>
<comment type="caution">
    <text evidence="4">The sequence shown here is derived from an EMBL/GenBank/DDBJ whole genome shotgun (WGS) entry which is preliminary data.</text>
</comment>
<reference evidence="4 5" key="1">
    <citation type="journal article" date="2014" name="Int. J. Syst. Evol. Microbiol.">
        <title>Complete genome sequence of Corynebacterium casei LMG S-19264T (=DSM 44701T), isolated from a smear-ripened cheese.</title>
        <authorList>
            <consortium name="US DOE Joint Genome Institute (JGI-PGF)"/>
            <person name="Walter F."/>
            <person name="Albersmeier A."/>
            <person name="Kalinowski J."/>
            <person name="Ruckert C."/>
        </authorList>
    </citation>
    <scope>NUCLEOTIDE SEQUENCE [LARGE SCALE GENOMIC DNA]</scope>
    <source>
        <strain evidence="4 5">KCTC 23968</strain>
    </source>
</reference>
<feature type="region of interest" description="Disordered" evidence="3">
    <location>
        <begin position="255"/>
        <end position="281"/>
    </location>
</feature>
<dbReference type="EMBL" id="BMYV01000003">
    <property type="protein sequence ID" value="GGX74947.1"/>
    <property type="molecule type" value="Genomic_DNA"/>
</dbReference>
<dbReference type="InterPro" id="IPR050602">
    <property type="entry name" value="Malonyl-ACP_OMT"/>
</dbReference>
<dbReference type="InterPro" id="IPR029063">
    <property type="entry name" value="SAM-dependent_MTases_sf"/>
</dbReference>
<evidence type="ECO:0000256" key="3">
    <source>
        <dbReference type="SAM" id="MobiDB-lite"/>
    </source>
</evidence>
<dbReference type="Proteomes" id="UP000600865">
    <property type="component" value="Unassembled WGS sequence"/>
</dbReference>
<dbReference type="GO" id="GO:0032259">
    <property type="term" value="P:methylation"/>
    <property type="evidence" value="ECO:0007669"/>
    <property type="project" value="UniProtKB-KW"/>
</dbReference>
<keyword evidence="2" id="KW-0808">Transferase</keyword>
<dbReference type="AlphaFoldDB" id="A0A918NI66"/>
<evidence type="ECO:0000256" key="2">
    <source>
        <dbReference type="ARBA" id="ARBA00022679"/>
    </source>
</evidence>
<dbReference type="PANTHER" id="PTHR13090">
    <property type="entry name" value="ARGININE-HYDROXYLASE NDUFAF5, MITOCHONDRIAL"/>
    <property type="match status" value="1"/>
</dbReference>
<proteinExistence type="predicted"/>
<protein>
    <submittedName>
        <fullName evidence="4">SAM-dependent methyltransferase</fullName>
    </submittedName>
</protein>